<evidence type="ECO:0000313" key="4">
    <source>
        <dbReference type="EMBL" id="NGE89959.1"/>
    </source>
</evidence>
<proteinExistence type="predicted"/>
<evidence type="ECO:0000313" key="7">
    <source>
        <dbReference type="Proteomes" id="UP000288730"/>
    </source>
</evidence>
<dbReference type="AlphaFoldDB" id="A0A0K4UHZ6"/>
<dbReference type="Proteomes" id="UP000288730">
    <property type="component" value="Unassembled WGS sequence"/>
</dbReference>
<keyword evidence="6" id="KW-0614">Plasmid</keyword>
<dbReference type="EMBL" id="LR595878">
    <property type="protein sequence ID" value="VUD39801.1"/>
    <property type="molecule type" value="Genomic_DNA"/>
</dbReference>
<reference evidence="4 9" key="5">
    <citation type="submission" date="2020-02" db="EMBL/GenBank/DDBJ databases">
        <title>WGS of Carbapenem-Resistant Enterobacteriaceae.</title>
        <authorList>
            <person name="Tokajian S."/>
            <person name="El Chaar M."/>
            <person name="El Khoury M."/>
        </authorList>
    </citation>
    <scope>NUCLEOTIDE SEQUENCE [LARGE SCALE GENOMIC DNA]</scope>
    <source>
        <strain evidence="4 9">ECM_75</strain>
    </source>
</reference>
<reference evidence="1" key="6">
    <citation type="submission" date="2023-07" db="EMBL/GenBank/DDBJ databases">
        <title>High risk of intestinal colonization with ESBL-producing Escherichia coli among soldiers of military contingents in specific geographic regions.</title>
        <authorList>
            <person name="Literacka E."/>
        </authorList>
    </citation>
    <scope>NUCLEOTIDE SEQUENCE</scope>
    <source>
        <strain evidence="1">33</strain>
    </source>
</reference>
<dbReference type="Proteomes" id="UP000359125">
    <property type="component" value="Unassembled WGS sequence"/>
</dbReference>
<dbReference type="EMBL" id="RTJF01000017">
    <property type="protein sequence ID" value="MJL94172.1"/>
    <property type="molecule type" value="Genomic_DNA"/>
</dbReference>
<evidence type="ECO:0000313" key="9">
    <source>
        <dbReference type="Proteomes" id="UP000472856"/>
    </source>
</evidence>
<dbReference type="RefSeq" id="WP_000099880.1">
    <property type="nucleotide sequence ID" value="NZ_AP028872.1"/>
</dbReference>
<dbReference type="EMBL" id="RYCF01000022">
    <property type="protein sequence ID" value="MQK24585.1"/>
    <property type="molecule type" value="Genomic_DNA"/>
</dbReference>
<evidence type="ECO:0000313" key="2">
    <source>
        <dbReference type="EMBL" id="MJL94172.1"/>
    </source>
</evidence>
<accession>A0A0K4UHZ6</accession>
<reference evidence="5 7" key="3">
    <citation type="submission" date="2019-01" db="EMBL/GenBank/DDBJ databases">
        <title>Genomic analysis of febrile catheter-associated UTI E. coli isolates.</title>
        <authorList>
            <person name="Potter R."/>
            <person name="Zou Z."/>
            <person name="Henderson J."/>
            <person name="Dantas G."/>
        </authorList>
    </citation>
    <scope>NUCLEOTIDE SEQUENCE [LARGE SCALE GENOMIC DNA]</scope>
    <source>
        <strain evidence="5 7">29_CAASB</strain>
    </source>
</reference>
<dbReference type="Proteomes" id="UP000885382">
    <property type="component" value="Unassembled WGS sequence"/>
</dbReference>
<evidence type="ECO:0000313" key="8">
    <source>
        <dbReference type="Proteomes" id="UP000359125"/>
    </source>
</evidence>
<reference evidence="3 8" key="2">
    <citation type="journal article" date="2019" name="Environ. Health Perspect.">
        <title>Inter-host Transmission of Carbapenemase-Producing Escherichia coli among Humans and Backyard Animals.</title>
        <authorList>
            <person name="Li J."/>
            <person name="Bi Z."/>
            <person name="Ma S."/>
            <person name="Chen B."/>
            <person name="Cai C."/>
            <person name="He J."/>
            <person name="Schwarz S."/>
            <person name="Sun C."/>
            <person name="Zhou Y."/>
            <person name="Yin J."/>
            <person name="Hulth A."/>
            <person name="Wang Y."/>
            <person name="Shen Z."/>
            <person name="Wang S."/>
            <person name="Wu C."/>
            <person name="Nilsson L.E."/>
            <person name="Walsh T.R."/>
            <person name="Borjesson S."/>
            <person name="Shen J."/>
            <person name="Sun Q."/>
            <person name="Wang Y."/>
        </authorList>
    </citation>
    <scope>NUCLEOTIDE SEQUENCE [LARGE SCALE GENOMIC DNA]</scope>
    <source>
        <strain evidence="3 8">A016f</strain>
    </source>
</reference>
<name>A0A0K4UHZ6_ECOLX</name>
<reference evidence="2" key="1">
    <citation type="submission" date="2018-06" db="EMBL/GenBank/DDBJ databases">
        <authorList>
            <person name="Ashton P.M."/>
            <person name="Dallman T."/>
            <person name="Nair S."/>
            <person name="De Pinna E."/>
            <person name="Peters T."/>
            <person name="Grant K."/>
        </authorList>
    </citation>
    <scope>NUCLEOTIDE SEQUENCE [LARGE SCALE GENOMIC DNA]</scope>
    <source>
        <strain evidence="2">462023</strain>
    </source>
</reference>
<evidence type="ECO:0000313" key="3">
    <source>
        <dbReference type="EMBL" id="MQK24585.1"/>
    </source>
</evidence>
<evidence type="ECO:0000313" key="5">
    <source>
        <dbReference type="EMBL" id="RXD18251.1"/>
    </source>
</evidence>
<gene>
    <name evidence="2" type="ORF">DNX30_15655</name>
    <name evidence="3" type="ORF">EIZ93_09705</name>
    <name evidence="5" type="ORF">EPS76_00120</name>
    <name evidence="4" type="ORF">G5603_17495</name>
    <name evidence="1" type="ORF">Q2V64_18865</name>
    <name evidence="6" type="ORF">SAMEA4370386_00067</name>
</gene>
<reference evidence="6" key="4">
    <citation type="submission" date="2019-06" db="EMBL/GenBank/DDBJ databases">
        <authorList>
            <consortium name="Pathogen Informatics"/>
        </authorList>
    </citation>
    <scope>NUCLEOTIDE SEQUENCE [LARGE SCALE GENOMIC DNA]</scope>
    <source>
        <strain evidence="6">VRES-hospital6495207</strain>
        <plasmid evidence="6">1</plasmid>
    </source>
</reference>
<dbReference type="EMBL" id="JAUKZB010000013">
    <property type="protein sequence ID" value="MDO2731784.1"/>
    <property type="molecule type" value="Genomic_DNA"/>
</dbReference>
<evidence type="ECO:0000313" key="6">
    <source>
        <dbReference type="EMBL" id="VUD39801.1"/>
    </source>
</evidence>
<geneLocation type="plasmid" evidence="6">
    <name>1</name>
</geneLocation>
<protein>
    <submittedName>
        <fullName evidence="4">Uncharacterized protein</fullName>
    </submittedName>
</protein>
<dbReference type="Proteomes" id="UP001174465">
    <property type="component" value="Unassembled WGS sequence"/>
</dbReference>
<dbReference type="EMBL" id="SCJN01000001">
    <property type="protein sequence ID" value="RXD18251.1"/>
    <property type="molecule type" value="Genomic_DNA"/>
</dbReference>
<dbReference type="EMBL" id="JAAJRI010000014">
    <property type="protein sequence ID" value="NGE89959.1"/>
    <property type="molecule type" value="Genomic_DNA"/>
</dbReference>
<organism evidence="4 9">
    <name type="scientific">Escherichia coli</name>
    <dbReference type="NCBI Taxonomy" id="562"/>
    <lineage>
        <taxon>Bacteria</taxon>
        <taxon>Pseudomonadati</taxon>
        <taxon>Pseudomonadota</taxon>
        <taxon>Gammaproteobacteria</taxon>
        <taxon>Enterobacterales</taxon>
        <taxon>Enterobacteriaceae</taxon>
        <taxon>Escherichia</taxon>
    </lineage>
</organism>
<evidence type="ECO:0000313" key="1">
    <source>
        <dbReference type="EMBL" id="MDO2731784.1"/>
    </source>
</evidence>
<sequence length="269" mass="29382">MSSVENVMTNDDLDELTAMLQSLDEPVKKAAQVENTDDIDDLLLGLDAGVAMSSDDVAEELFNEEKAGDFSSALNELELAHEPINVINAESVEAAENEPEQLGFIEVEECVEVNDELKVQQSNDSNTNKKARTARGPRFTLSDKDDSFFNKAGLEKDIFLDAYDNAPVKAKDKILNLLNWFSGGPDISVYTVISMRHLLTEKKATSNSIKIALMSNPEKPYPLNTASTQAGQMMAVFPATGIAVRDGGNLTLNEESPIVKKFVAEYTIG</sequence>
<dbReference type="Proteomes" id="UP000472856">
    <property type="component" value="Unassembled WGS sequence"/>
</dbReference>